<dbReference type="InterPro" id="IPR045851">
    <property type="entry name" value="AMP-bd_C_sf"/>
</dbReference>
<comment type="similarity">
    <text evidence="1">Belongs to the ATP-dependent AMP-binding enzyme family.</text>
</comment>
<keyword evidence="4" id="KW-1185">Reference proteome</keyword>
<evidence type="ECO:0000313" key="3">
    <source>
        <dbReference type="EMBL" id="OAD18670.1"/>
    </source>
</evidence>
<dbReference type="AlphaFoldDB" id="A0A176RSD5"/>
<gene>
    <name evidence="3" type="ORF">THIOM_005724</name>
</gene>
<accession>A0A176RSD5</accession>
<evidence type="ECO:0000256" key="1">
    <source>
        <dbReference type="ARBA" id="ARBA00006432"/>
    </source>
</evidence>
<dbReference type="GO" id="GO:0070566">
    <property type="term" value="F:adenylyltransferase activity"/>
    <property type="evidence" value="ECO:0007669"/>
    <property type="project" value="TreeGrafter"/>
</dbReference>
<dbReference type="Pfam" id="PF00501">
    <property type="entry name" value="AMP-binding"/>
    <property type="match status" value="1"/>
</dbReference>
<dbReference type="GO" id="GO:0005886">
    <property type="term" value="C:plasma membrane"/>
    <property type="evidence" value="ECO:0007669"/>
    <property type="project" value="TreeGrafter"/>
</dbReference>
<organism evidence="3 4">
    <name type="scientific">Candidatus Thiomargarita nelsonii</name>
    <dbReference type="NCBI Taxonomy" id="1003181"/>
    <lineage>
        <taxon>Bacteria</taxon>
        <taxon>Pseudomonadati</taxon>
        <taxon>Pseudomonadota</taxon>
        <taxon>Gammaproteobacteria</taxon>
        <taxon>Thiotrichales</taxon>
        <taxon>Thiotrichaceae</taxon>
        <taxon>Thiomargarita</taxon>
    </lineage>
</organism>
<reference evidence="3 4" key="1">
    <citation type="submission" date="2016-05" db="EMBL/GenBank/DDBJ databases">
        <title>Single-cell genome of chain-forming Candidatus Thiomargarita nelsonii and comparison to other large sulfur-oxidizing bacteria.</title>
        <authorList>
            <person name="Winkel M."/>
            <person name="Salman V."/>
            <person name="Woyke T."/>
            <person name="Schulz-Vogt H."/>
            <person name="Richter M."/>
            <person name="Flood B."/>
            <person name="Bailey J."/>
            <person name="Amann R."/>
            <person name="Mussmann M."/>
        </authorList>
    </citation>
    <scope>NUCLEOTIDE SEQUENCE [LARGE SCALE GENOMIC DNA]</scope>
    <source>
        <strain evidence="3 4">THI036</strain>
    </source>
</reference>
<dbReference type="InterPro" id="IPR020845">
    <property type="entry name" value="AMP-binding_CS"/>
</dbReference>
<keyword evidence="3" id="KW-0436">Ligase</keyword>
<dbReference type="PANTHER" id="PTHR22754">
    <property type="entry name" value="DISCO-INTERACTING PROTEIN 2 DIP2 -RELATED"/>
    <property type="match status" value="1"/>
</dbReference>
<dbReference type="InterPro" id="IPR042099">
    <property type="entry name" value="ANL_N_sf"/>
</dbReference>
<dbReference type="EMBL" id="LUTY01003138">
    <property type="protein sequence ID" value="OAD18670.1"/>
    <property type="molecule type" value="Genomic_DNA"/>
</dbReference>
<dbReference type="PROSITE" id="PS00455">
    <property type="entry name" value="AMP_BINDING"/>
    <property type="match status" value="1"/>
</dbReference>
<feature type="domain" description="AMP-dependent synthetase/ligase" evidence="2">
    <location>
        <begin position="68"/>
        <end position="323"/>
    </location>
</feature>
<protein>
    <submittedName>
        <fullName evidence="3">AMP-dependent synthetase and ligase</fullName>
    </submittedName>
</protein>
<dbReference type="Proteomes" id="UP000076962">
    <property type="component" value="Unassembled WGS sequence"/>
</dbReference>
<name>A0A176RSD5_9GAMM</name>
<dbReference type="GO" id="GO:0006633">
    <property type="term" value="P:fatty acid biosynthetic process"/>
    <property type="evidence" value="ECO:0007669"/>
    <property type="project" value="TreeGrafter"/>
</dbReference>
<sequence length="477" mass="52946">MRPCSANKGPNENYLHTVDQICDFHCLIHDDFCETSAFDKWQTKISKPVFSVSHLTLTASNNFSEIDNFMPNRPDDIAILQFTSGSTGVPKGVIVTHGMMMAQLRHLTRSHNNLAMTPLRSVASWLPIHHDMGLFNGVLLPIYEGCNHLLGSPKYYMRNPLRWFSLLSEMGTEFTCVTNTSMVSACNIISRADKLSDIDLSNLHIYFGAEKLSPVVLQRSYQVFGPLGMQKEQFHVAYGMAENALGCSVTPRGHIHELAVVIEKEGTVRIAKTGDRHVQKTVSVGLPFSGYQISIHDKKGKTLPDWQLGEIWLRGDCVTPGYYHNRKATTEKINGSTFKTGDLGFIVEGELFFVARSDDILCVGGRNIVPDDVEQAVESLKFVGSGRTCVIGVEDEASGLTKPILLIEVSRKLSQEKAALWKTEVQTTVLEQSDLLVSTPLLCAKGTIEKTTSGKKRRKIIRQRYLDGMITGVNSHA</sequence>
<dbReference type="SUPFAM" id="SSF56801">
    <property type="entry name" value="Acetyl-CoA synthetase-like"/>
    <property type="match status" value="1"/>
</dbReference>
<dbReference type="InterPro" id="IPR000873">
    <property type="entry name" value="AMP-dep_synth/lig_dom"/>
</dbReference>
<proteinExistence type="inferred from homology"/>
<dbReference type="GO" id="GO:0016874">
    <property type="term" value="F:ligase activity"/>
    <property type="evidence" value="ECO:0007669"/>
    <property type="project" value="UniProtKB-KW"/>
</dbReference>
<dbReference type="Gene3D" id="3.30.300.30">
    <property type="match status" value="1"/>
</dbReference>
<comment type="caution">
    <text evidence="3">The sequence shown here is derived from an EMBL/GenBank/DDBJ whole genome shotgun (WGS) entry which is preliminary data.</text>
</comment>
<dbReference type="PANTHER" id="PTHR22754:SF32">
    <property type="entry name" value="DISCO-INTERACTING PROTEIN 2"/>
    <property type="match status" value="1"/>
</dbReference>
<evidence type="ECO:0000259" key="2">
    <source>
        <dbReference type="Pfam" id="PF00501"/>
    </source>
</evidence>
<dbReference type="Gene3D" id="3.40.50.12780">
    <property type="entry name" value="N-terminal domain of ligase-like"/>
    <property type="match status" value="1"/>
</dbReference>
<evidence type="ECO:0000313" key="4">
    <source>
        <dbReference type="Proteomes" id="UP000076962"/>
    </source>
</evidence>